<dbReference type="GO" id="GO:0034203">
    <property type="term" value="P:glycolipid translocation"/>
    <property type="evidence" value="ECO:0007669"/>
    <property type="project" value="TreeGrafter"/>
</dbReference>
<dbReference type="Pfam" id="PF04506">
    <property type="entry name" value="Rft-1"/>
    <property type="match status" value="2"/>
</dbReference>
<dbReference type="InterPro" id="IPR007594">
    <property type="entry name" value="RFT1"/>
</dbReference>
<dbReference type="GO" id="GO:0006488">
    <property type="term" value="P:dolichol-linked oligosaccharide biosynthetic process"/>
    <property type="evidence" value="ECO:0007669"/>
    <property type="project" value="InterPro"/>
</dbReference>
<evidence type="ECO:0000256" key="1">
    <source>
        <dbReference type="ARBA" id="ARBA00004477"/>
    </source>
</evidence>
<evidence type="ECO:0000256" key="6">
    <source>
        <dbReference type="ARBA" id="ARBA00022989"/>
    </source>
</evidence>
<dbReference type="PANTHER" id="PTHR13117:SF5">
    <property type="entry name" value="PROTEIN RFT1 HOMOLOG"/>
    <property type="match status" value="1"/>
</dbReference>
<comment type="caution">
    <text evidence="10">The sequence shown here is derived from an EMBL/GenBank/DDBJ whole genome shotgun (WGS) entry which is preliminary data.</text>
</comment>
<name>A0A226ED27_FOLCA</name>
<feature type="transmembrane region" description="Helical" evidence="9">
    <location>
        <begin position="353"/>
        <end position="372"/>
    </location>
</feature>
<dbReference type="GO" id="GO:0005789">
    <property type="term" value="C:endoplasmic reticulum membrane"/>
    <property type="evidence" value="ECO:0007669"/>
    <property type="project" value="UniProtKB-SubCell"/>
</dbReference>
<feature type="transmembrane region" description="Helical" evidence="9">
    <location>
        <begin position="430"/>
        <end position="451"/>
    </location>
</feature>
<evidence type="ECO:0000256" key="4">
    <source>
        <dbReference type="ARBA" id="ARBA00022692"/>
    </source>
</evidence>
<dbReference type="OMA" id="WPGKLFG"/>
<comment type="caution">
    <text evidence="9">Lacks conserved residue(s) required for the propagation of feature annotation.</text>
</comment>
<keyword evidence="11" id="KW-1185">Reference proteome</keyword>
<evidence type="ECO:0000256" key="2">
    <source>
        <dbReference type="ARBA" id="ARBA00004922"/>
    </source>
</evidence>
<sequence>MAGSPRRSRAERRKPDQILSGSVKSASYNIVFQVLTRIFTFALNAFILRYVSHEVLGVCNVRLALLYSSVMFLSREPFRRAVLRKKETDSWSDTVNLIWLVVPVTTFWSLLFGYTWANVLSNPGPSPDSAVAQQYRSSVWCIVFALIVDSFSEIVGDTTLIMVRSIFLLWTVIFYPSYSILGYAVGSFVAVLVVGGIYYGYFYYYIGLARRDIPFFGVKDFFPRYWSRESETTFPTELGILSWSFFKQGILKQLLTEGERYLMTFFDILAFDEQGVYDLVANLGSLAARFIFLPKLAQATAEVLGNLVKMMLLIGSVMIVYGIPYSNTVLFLYGGSKLSEQGPGTRLLQANCAYIFIMALNGVTEAFTFAAMTQAQMDKFNRRLIGLSCVVLAASYLFTRLFGSVGFFLANSVNMGLRVWQRYIFIYINRSIHVAFGIMIFGGNCLTIYHFDRELIQFFVKIFKSKSV</sequence>
<dbReference type="EMBL" id="LNIX01000004">
    <property type="protein sequence ID" value="OXA55379.1"/>
    <property type="molecule type" value="Genomic_DNA"/>
</dbReference>
<feature type="transmembrane region" description="Helical" evidence="9">
    <location>
        <begin position="184"/>
        <end position="206"/>
    </location>
</feature>
<dbReference type="OrthoDB" id="9979195at2759"/>
<feature type="transmembrane region" description="Helical" evidence="9">
    <location>
        <begin position="95"/>
        <end position="117"/>
    </location>
</feature>
<comment type="pathway">
    <text evidence="2">Protein modification; protein glycosylation.</text>
</comment>
<keyword evidence="7 9" id="KW-0472">Membrane</keyword>
<dbReference type="Proteomes" id="UP000198287">
    <property type="component" value="Unassembled WGS sequence"/>
</dbReference>
<evidence type="ECO:0000256" key="7">
    <source>
        <dbReference type="ARBA" id="ARBA00023136"/>
    </source>
</evidence>
<keyword evidence="6 9" id="KW-1133">Transmembrane helix</keyword>
<gene>
    <name evidence="10" type="ORF">Fcan01_08654</name>
</gene>
<organism evidence="10 11">
    <name type="scientific">Folsomia candida</name>
    <name type="common">Springtail</name>
    <dbReference type="NCBI Taxonomy" id="158441"/>
    <lineage>
        <taxon>Eukaryota</taxon>
        <taxon>Metazoa</taxon>
        <taxon>Ecdysozoa</taxon>
        <taxon>Arthropoda</taxon>
        <taxon>Hexapoda</taxon>
        <taxon>Collembola</taxon>
        <taxon>Entomobryomorpha</taxon>
        <taxon>Isotomoidea</taxon>
        <taxon>Isotomidae</taxon>
        <taxon>Proisotominae</taxon>
        <taxon>Folsomia</taxon>
    </lineage>
</organism>
<dbReference type="STRING" id="158441.A0A226ED27"/>
<evidence type="ECO:0000256" key="3">
    <source>
        <dbReference type="ARBA" id="ARBA00010288"/>
    </source>
</evidence>
<evidence type="ECO:0000256" key="9">
    <source>
        <dbReference type="RuleBase" id="RU365067"/>
    </source>
</evidence>
<reference evidence="10 11" key="1">
    <citation type="submission" date="2015-12" db="EMBL/GenBank/DDBJ databases">
        <title>The genome of Folsomia candida.</title>
        <authorList>
            <person name="Faddeeva A."/>
            <person name="Derks M.F."/>
            <person name="Anvar Y."/>
            <person name="Smit S."/>
            <person name="Van Straalen N."/>
            <person name="Roelofs D."/>
        </authorList>
    </citation>
    <scope>NUCLEOTIDE SEQUENCE [LARGE SCALE GENOMIC DNA]</scope>
    <source>
        <strain evidence="10 11">VU population</strain>
        <tissue evidence="10">Whole body</tissue>
    </source>
</reference>
<comment type="subcellular location">
    <subcellularLocation>
        <location evidence="1 9">Endoplasmic reticulum membrane</location>
        <topology evidence="1 9">Multi-pass membrane protein</topology>
    </subcellularLocation>
</comment>
<evidence type="ECO:0000256" key="5">
    <source>
        <dbReference type="ARBA" id="ARBA00022824"/>
    </source>
</evidence>
<feature type="transmembrane region" description="Helical" evidence="9">
    <location>
        <begin position="312"/>
        <end position="333"/>
    </location>
</feature>
<evidence type="ECO:0000313" key="11">
    <source>
        <dbReference type="Proteomes" id="UP000198287"/>
    </source>
</evidence>
<keyword evidence="5" id="KW-0256">Endoplasmic reticulum</keyword>
<comment type="similarity">
    <text evidence="3 9">Belongs to the RFT1 family.</text>
</comment>
<comment type="function">
    <text evidence="8 9">Intramembrane glycolipid transporter that operates in the biosynthetic pathway of dolichol-linked oligosaccharides, the glycan precursors employed in protein asparagine (N)-glycosylation. The sequential addition of sugars to dolichol pyrophosphate produces dolichol-linked oligosaccharides containing fourteen sugars, including two GlcNAcs, nine mannoses and three glucoses. Once assembled, the oligosaccharide is transferred from the lipid to nascent proteins by oligosaccharyltransferases. The assembly of dolichol-linked oligosaccharides begins on the cytosolic side of the endoplasmic reticulum membrane and finishes in its lumen. RFT1 could mediate the translocation of the cytosolically oriented intermediate DolPP-GlcNAc2Man5, produced by ALG11, into the ER lumen where dolichol-linked oligosaccharides assembly continues. However, the intramembrane lipid transporter activity could not be confirmed in vitro.</text>
</comment>
<evidence type="ECO:0000313" key="10">
    <source>
        <dbReference type="EMBL" id="OXA55379.1"/>
    </source>
</evidence>
<keyword evidence="4 9" id="KW-0812">Transmembrane</keyword>
<proteinExistence type="inferred from homology"/>
<feature type="transmembrane region" description="Helical" evidence="9">
    <location>
        <begin position="384"/>
        <end position="410"/>
    </location>
</feature>
<protein>
    <recommendedName>
        <fullName evidence="9">Protein RFT1 homolog</fullName>
    </recommendedName>
</protein>
<dbReference type="PANTHER" id="PTHR13117">
    <property type="entry name" value="ENDOPLASMIC RETICULUM MULTISPAN TRANSMEMBRANE PROTEIN-RELATED"/>
    <property type="match status" value="1"/>
</dbReference>
<dbReference type="AlphaFoldDB" id="A0A226ED27"/>
<accession>A0A226ED27</accession>
<evidence type="ECO:0000256" key="8">
    <source>
        <dbReference type="ARBA" id="ARBA00045912"/>
    </source>
</evidence>